<feature type="non-terminal residue" evidence="1">
    <location>
        <position position="249"/>
    </location>
</feature>
<proteinExistence type="predicted"/>
<organism evidence="1">
    <name type="scientific">marine sediment metagenome</name>
    <dbReference type="NCBI Taxonomy" id="412755"/>
    <lineage>
        <taxon>unclassified sequences</taxon>
        <taxon>metagenomes</taxon>
        <taxon>ecological metagenomes</taxon>
    </lineage>
</organism>
<feature type="non-terminal residue" evidence="1">
    <location>
        <position position="1"/>
    </location>
</feature>
<dbReference type="EMBL" id="BARS01044435">
    <property type="protein sequence ID" value="GAG36144.1"/>
    <property type="molecule type" value="Genomic_DNA"/>
</dbReference>
<sequence>GRVLAPRILDPQSFDPSGMLGFRTTESDAERLTRDAVATYLRFGASLESRSAGQTWLQRQRIQLGDDRWADLARILAALPMAMVGTVPELVGSGGKGRGRRAGRTGAGETVALDLRRLRQLRPLLCVYGLFQSKKSMVILSVASWLALHRINVLVVLRPSSADRAQLLQRALDRDRADGEWMGSRAERHAFRPGQFRTSASVTETELRAGGMVVIEIAHNGNMRKLREKLGASEFGLIVDEADANRCAN</sequence>
<gene>
    <name evidence="1" type="ORF">S01H1_67131</name>
</gene>
<name>X0WYX1_9ZZZZ</name>
<dbReference type="AlphaFoldDB" id="X0WYX1"/>
<protein>
    <submittedName>
        <fullName evidence="1">Uncharacterized protein</fullName>
    </submittedName>
</protein>
<comment type="caution">
    <text evidence="1">The sequence shown here is derived from an EMBL/GenBank/DDBJ whole genome shotgun (WGS) entry which is preliminary data.</text>
</comment>
<reference evidence="1" key="1">
    <citation type="journal article" date="2014" name="Front. Microbiol.">
        <title>High frequency of phylogenetically diverse reductive dehalogenase-homologous genes in deep subseafloor sedimentary metagenomes.</title>
        <authorList>
            <person name="Kawai M."/>
            <person name="Futagami T."/>
            <person name="Toyoda A."/>
            <person name="Takaki Y."/>
            <person name="Nishi S."/>
            <person name="Hori S."/>
            <person name="Arai W."/>
            <person name="Tsubouchi T."/>
            <person name="Morono Y."/>
            <person name="Uchiyama I."/>
            <person name="Ito T."/>
            <person name="Fujiyama A."/>
            <person name="Inagaki F."/>
            <person name="Takami H."/>
        </authorList>
    </citation>
    <scope>NUCLEOTIDE SEQUENCE</scope>
    <source>
        <strain evidence="1">Expedition CK06-06</strain>
    </source>
</reference>
<evidence type="ECO:0000313" key="1">
    <source>
        <dbReference type="EMBL" id="GAG36144.1"/>
    </source>
</evidence>
<accession>X0WYX1</accession>